<feature type="compositionally biased region" description="Acidic residues" evidence="3">
    <location>
        <begin position="287"/>
        <end position="299"/>
    </location>
</feature>
<evidence type="ECO:0000313" key="4">
    <source>
        <dbReference type="EMBL" id="PTB40902.1"/>
    </source>
</evidence>
<feature type="compositionally biased region" description="Basic and acidic residues" evidence="3">
    <location>
        <begin position="260"/>
        <end position="269"/>
    </location>
</feature>
<evidence type="ECO:0000256" key="3">
    <source>
        <dbReference type="SAM" id="MobiDB-lite"/>
    </source>
</evidence>
<dbReference type="Proteomes" id="UP000240493">
    <property type="component" value="Unassembled WGS sequence"/>
</dbReference>
<dbReference type="PANTHER" id="PTHR47435:SF4">
    <property type="entry name" value="KELCH REPEAT PROTEIN (AFU_ORTHOLOGUE AFUA_5G12780)"/>
    <property type="match status" value="1"/>
</dbReference>
<gene>
    <name evidence="4" type="ORF">M441DRAFT_47398</name>
</gene>
<evidence type="ECO:0000313" key="5">
    <source>
        <dbReference type="Proteomes" id="UP000240493"/>
    </source>
</evidence>
<evidence type="ECO:0000256" key="1">
    <source>
        <dbReference type="ARBA" id="ARBA00022737"/>
    </source>
</evidence>
<sequence length="712" mass="77448">MASFLWGLCLPGDYAASRKSKYPHHSFDMCFDRGLHPPSIEGITAPEAHTIETRPRSLRHGVEALELHVFWRLLGAHKASLVARPQAPAAPITSLPCYHLSTFHRRLSCPDSTAIPGKPSITTMENIGGTIKRRSTEAWNAAQSNLPSMPAMPSMPALPSLPPLPVMRQFTLDAFRRQPNQEGMRGTWERIDLPPVPRSSHSLDIVSGCAYIFGGEVTPREPVDNDMLVIRLPFSSAGADYFKIKAKPDTTIPTPTSIQDKGRKGKSDDAAVDVAESPKAKAKAEDLGGEVGEEEESDSGESRNTEQTDETKSDTKPASVDKGKGRATQDLGDVPPPRIGHATAVIGSRIFVFGGYAGPDMRPLDENGRVWIFDTRTRLWTYLDPVPAVKGGSIIPHPAPRSYHCATATDRPRDFAPPPPTQAQSWQEWALGDTSKTGIPQDPIVGHVAENASDEETDGYGTFFVHAGINASGDRTSDLWAFDVHSRTWTELPAAPGPSRSGTSICISKSRIFRFGGFDGQREIGGQVDFLNLEVEMFDDRVTRGEVSVRARGGWQSIYENAPEASSKEFSSENIQAWPGPRSVSSLEAITIGGGTEYLVLTMGEATSSSESHTGIGKSHNDVWLFQVPPVGMTAASFTAAMLQAVGRKTGEGKWTKVTMGPYDEEVLEMPRGRGWLASAPMSDLEETGIVIWGGLDDNNRRRGEGWILRLV</sequence>
<dbReference type="OrthoDB" id="10250130at2759"/>
<dbReference type="EMBL" id="KZ679262">
    <property type="protein sequence ID" value="PTB40902.1"/>
    <property type="molecule type" value="Genomic_DNA"/>
</dbReference>
<evidence type="ECO:0000256" key="2">
    <source>
        <dbReference type="ARBA" id="ARBA00023004"/>
    </source>
</evidence>
<feature type="compositionally biased region" description="Basic and acidic residues" evidence="3">
    <location>
        <begin position="300"/>
        <end position="324"/>
    </location>
</feature>
<dbReference type="STRING" id="1042311.A0A2T3Z7Y6"/>
<protein>
    <submittedName>
        <fullName evidence="4">Uncharacterized protein</fullName>
    </submittedName>
</protein>
<dbReference type="InterPro" id="IPR006652">
    <property type="entry name" value="Kelch_1"/>
</dbReference>
<dbReference type="PANTHER" id="PTHR47435">
    <property type="entry name" value="KELCH REPEAT PROTEIN (AFU_ORTHOLOGUE AFUA_5G12780)"/>
    <property type="match status" value="1"/>
</dbReference>
<proteinExistence type="predicted"/>
<organism evidence="4 5">
    <name type="scientific">Trichoderma asperellum (strain ATCC 204424 / CBS 433.97 / NBRC 101777)</name>
    <dbReference type="NCBI Taxonomy" id="1042311"/>
    <lineage>
        <taxon>Eukaryota</taxon>
        <taxon>Fungi</taxon>
        <taxon>Dikarya</taxon>
        <taxon>Ascomycota</taxon>
        <taxon>Pezizomycotina</taxon>
        <taxon>Sordariomycetes</taxon>
        <taxon>Hypocreomycetidae</taxon>
        <taxon>Hypocreales</taxon>
        <taxon>Hypocreaceae</taxon>
        <taxon>Trichoderma</taxon>
    </lineage>
</organism>
<feature type="compositionally biased region" description="Basic and acidic residues" evidence="3">
    <location>
        <begin position="276"/>
        <end position="286"/>
    </location>
</feature>
<dbReference type="GO" id="GO:0019760">
    <property type="term" value="P:glucosinolate metabolic process"/>
    <property type="evidence" value="ECO:0007669"/>
    <property type="project" value="UniProtKB-ARBA"/>
</dbReference>
<dbReference type="Gene3D" id="2.120.10.80">
    <property type="entry name" value="Kelch-type beta propeller"/>
    <property type="match status" value="2"/>
</dbReference>
<name>A0A2T3Z7Y6_TRIA4</name>
<dbReference type="AlphaFoldDB" id="A0A2T3Z7Y6"/>
<dbReference type="InterPro" id="IPR015915">
    <property type="entry name" value="Kelch-typ_b-propeller"/>
</dbReference>
<dbReference type="Pfam" id="PF01344">
    <property type="entry name" value="Kelch_1"/>
    <property type="match status" value="1"/>
</dbReference>
<keyword evidence="2" id="KW-0408">Iron</keyword>
<dbReference type="SUPFAM" id="SSF117281">
    <property type="entry name" value="Kelch motif"/>
    <property type="match status" value="1"/>
</dbReference>
<accession>A0A2T3Z7Y6</accession>
<keyword evidence="5" id="KW-1185">Reference proteome</keyword>
<feature type="region of interest" description="Disordered" evidence="3">
    <location>
        <begin position="247"/>
        <end position="338"/>
    </location>
</feature>
<reference evidence="4 5" key="1">
    <citation type="submission" date="2016-07" db="EMBL/GenBank/DDBJ databases">
        <title>Multiple horizontal gene transfer events from other fungi enriched the ability of initially mycotrophic Trichoderma (Ascomycota) to feed on dead plant biomass.</title>
        <authorList>
            <consortium name="DOE Joint Genome Institute"/>
            <person name="Aerts A."/>
            <person name="Atanasova L."/>
            <person name="Chenthamara K."/>
            <person name="Zhang J."/>
            <person name="Grujic M."/>
            <person name="Henrissat B."/>
            <person name="Kuo A."/>
            <person name="Salamov A."/>
            <person name="Lipzen A."/>
            <person name="Labutti K."/>
            <person name="Barry K."/>
            <person name="Miao Y."/>
            <person name="Rahimi M.J."/>
            <person name="Shen Q."/>
            <person name="Grigoriev I.V."/>
            <person name="Kubicek C.P."/>
            <person name="Druzhinina I.S."/>
        </authorList>
    </citation>
    <scope>NUCLEOTIDE SEQUENCE [LARGE SCALE GENOMIC DNA]</scope>
    <source>
        <strain evidence="4 5">CBS 433.97</strain>
    </source>
</reference>
<keyword evidence="1" id="KW-0677">Repeat</keyword>